<evidence type="ECO:0000313" key="1">
    <source>
        <dbReference type="EMBL" id="SVC62833.1"/>
    </source>
</evidence>
<dbReference type="EMBL" id="UINC01101764">
    <property type="protein sequence ID" value="SVC62833.1"/>
    <property type="molecule type" value="Genomic_DNA"/>
</dbReference>
<sequence length="48" mass="5585">MSLNQVHVIEKFLSWLKSCPFKCTISSMQGSFIHVKFWLDELEVPKGD</sequence>
<proteinExistence type="predicted"/>
<name>A0A382NNN8_9ZZZZ</name>
<reference evidence="1" key="1">
    <citation type="submission" date="2018-05" db="EMBL/GenBank/DDBJ databases">
        <authorList>
            <person name="Lanie J.A."/>
            <person name="Ng W.-L."/>
            <person name="Kazmierczak K.M."/>
            <person name="Andrzejewski T.M."/>
            <person name="Davidsen T.M."/>
            <person name="Wayne K.J."/>
            <person name="Tettelin H."/>
            <person name="Glass J.I."/>
            <person name="Rusch D."/>
            <person name="Podicherti R."/>
            <person name="Tsui H.-C.T."/>
            <person name="Winkler M.E."/>
        </authorList>
    </citation>
    <scope>NUCLEOTIDE SEQUENCE</scope>
</reference>
<protein>
    <submittedName>
        <fullName evidence="1">Uncharacterized protein</fullName>
    </submittedName>
</protein>
<gene>
    <name evidence="1" type="ORF">METZ01_LOCUS315687</name>
</gene>
<dbReference type="AlphaFoldDB" id="A0A382NNN8"/>
<organism evidence="1">
    <name type="scientific">marine metagenome</name>
    <dbReference type="NCBI Taxonomy" id="408172"/>
    <lineage>
        <taxon>unclassified sequences</taxon>
        <taxon>metagenomes</taxon>
        <taxon>ecological metagenomes</taxon>
    </lineage>
</organism>
<accession>A0A382NNN8</accession>